<dbReference type="Gene3D" id="1.10.3720.10">
    <property type="entry name" value="MetI-like"/>
    <property type="match status" value="1"/>
</dbReference>
<keyword evidence="8 9" id="KW-0472">Membrane</keyword>
<dbReference type="AlphaFoldDB" id="A0A9D9I122"/>
<evidence type="ECO:0000256" key="2">
    <source>
        <dbReference type="ARBA" id="ARBA00009047"/>
    </source>
</evidence>
<keyword evidence="5" id="KW-0762">Sugar transport</keyword>
<feature type="transmembrane region" description="Helical" evidence="9">
    <location>
        <begin position="113"/>
        <end position="134"/>
    </location>
</feature>
<protein>
    <submittedName>
        <fullName evidence="11">Sugar ABC transporter permease</fullName>
    </submittedName>
</protein>
<evidence type="ECO:0000256" key="7">
    <source>
        <dbReference type="ARBA" id="ARBA00022989"/>
    </source>
</evidence>
<evidence type="ECO:0000256" key="9">
    <source>
        <dbReference type="RuleBase" id="RU363032"/>
    </source>
</evidence>
<dbReference type="InterPro" id="IPR000515">
    <property type="entry name" value="MetI-like"/>
</dbReference>
<keyword evidence="4" id="KW-1003">Cell membrane</keyword>
<keyword evidence="3 9" id="KW-0813">Transport</keyword>
<organism evidence="11 12">
    <name type="scientific">Candidatus Scybalomonas excrementavium</name>
    <dbReference type="NCBI Taxonomy" id="2840943"/>
    <lineage>
        <taxon>Bacteria</taxon>
        <taxon>Bacillati</taxon>
        <taxon>Bacillota</taxon>
        <taxon>Clostridia</taxon>
        <taxon>Lachnospirales</taxon>
        <taxon>Lachnospiraceae</taxon>
        <taxon>Lachnospiraceae incertae sedis</taxon>
        <taxon>Candidatus Scybalomonas</taxon>
    </lineage>
</organism>
<accession>A0A9D9I122</accession>
<feature type="transmembrane region" description="Helical" evidence="9">
    <location>
        <begin position="188"/>
        <end position="209"/>
    </location>
</feature>
<dbReference type="CDD" id="cd06261">
    <property type="entry name" value="TM_PBP2"/>
    <property type="match status" value="1"/>
</dbReference>
<evidence type="ECO:0000313" key="12">
    <source>
        <dbReference type="Proteomes" id="UP000823618"/>
    </source>
</evidence>
<dbReference type="PANTHER" id="PTHR32243:SF50">
    <property type="entry name" value="MALTOSE_MALTODEXTRIN TRANSPORT SYSTEM PERMEASE PROTEIN MALG"/>
    <property type="match status" value="1"/>
</dbReference>
<dbReference type="Proteomes" id="UP000823618">
    <property type="component" value="Unassembled WGS sequence"/>
</dbReference>
<dbReference type="PANTHER" id="PTHR32243">
    <property type="entry name" value="MALTOSE TRANSPORT SYSTEM PERMEASE-RELATED"/>
    <property type="match status" value="1"/>
</dbReference>
<sequence length="282" mass="31510">MKAEKSRVKKGEKRILWLSRIMIWITILLVLFPAFWIFMASFSKGDSFFVSSIVPNKLGFDNYKELFQETDFVLWVVNSLKLCLIVAIIQLILTSLAAYAFSRMRFPGRTKGLMGLLVLQVFPNSMALAGYYILIYKFGLADNFLAIVLVLAAGSAFNIWLLKSYMDGIPKDLDEAAFVDGAGHFKTFLMIILPLAVPELVVIFLFSFIGTYSEYVISSVFLQSPKNFTLAIGLQSFITNQFAAHWTLFAAAAVLASLPIMIIFMLLQKYIQNGLTAGGVKG</sequence>
<evidence type="ECO:0000256" key="1">
    <source>
        <dbReference type="ARBA" id="ARBA00004651"/>
    </source>
</evidence>
<evidence type="ECO:0000259" key="10">
    <source>
        <dbReference type="PROSITE" id="PS50928"/>
    </source>
</evidence>
<comment type="similarity">
    <text evidence="2">Belongs to the binding-protein-dependent transport system permease family. MalFG subfamily.</text>
</comment>
<dbReference type="InterPro" id="IPR035906">
    <property type="entry name" value="MetI-like_sf"/>
</dbReference>
<name>A0A9D9I122_9FIRM</name>
<gene>
    <name evidence="11" type="ORF">IAC13_07975</name>
</gene>
<feature type="domain" description="ABC transmembrane type-1" evidence="10">
    <location>
        <begin position="76"/>
        <end position="267"/>
    </location>
</feature>
<proteinExistence type="inferred from homology"/>
<comment type="subcellular location">
    <subcellularLocation>
        <location evidence="1 9">Cell membrane</location>
        <topology evidence="1 9">Multi-pass membrane protein</topology>
    </subcellularLocation>
</comment>
<evidence type="ECO:0000256" key="5">
    <source>
        <dbReference type="ARBA" id="ARBA00022597"/>
    </source>
</evidence>
<evidence type="ECO:0000256" key="6">
    <source>
        <dbReference type="ARBA" id="ARBA00022692"/>
    </source>
</evidence>
<dbReference type="GO" id="GO:0015423">
    <property type="term" value="F:ABC-type maltose transporter activity"/>
    <property type="evidence" value="ECO:0007669"/>
    <property type="project" value="TreeGrafter"/>
</dbReference>
<keyword evidence="6 9" id="KW-0812">Transmembrane</keyword>
<dbReference type="GO" id="GO:0005886">
    <property type="term" value="C:plasma membrane"/>
    <property type="evidence" value="ECO:0007669"/>
    <property type="project" value="UniProtKB-SubCell"/>
</dbReference>
<evidence type="ECO:0000256" key="4">
    <source>
        <dbReference type="ARBA" id="ARBA00022475"/>
    </source>
</evidence>
<keyword evidence="7 9" id="KW-1133">Transmembrane helix</keyword>
<comment type="caution">
    <text evidence="11">The sequence shown here is derived from an EMBL/GenBank/DDBJ whole genome shotgun (WGS) entry which is preliminary data.</text>
</comment>
<dbReference type="SUPFAM" id="SSF161098">
    <property type="entry name" value="MetI-like"/>
    <property type="match status" value="1"/>
</dbReference>
<reference evidence="11" key="1">
    <citation type="submission" date="2020-10" db="EMBL/GenBank/DDBJ databases">
        <authorList>
            <person name="Gilroy R."/>
        </authorList>
    </citation>
    <scope>NUCLEOTIDE SEQUENCE</scope>
    <source>
        <strain evidence="11">E3-2379</strain>
    </source>
</reference>
<dbReference type="PROSITE" id="PS50928">
    <property type="entry name" value="ABC_TM1"/>
    <property type="match status" value="1"/>
</dbReference>
<evidence type="ECO:0000313" key="11">
    <source>
        <dbReference type="EMBL" id="MBO8463852.1"/>
    </source>
</evidence>
<dbReference type="EMBL" id="JADIML010000218">
    <property type="protein sequence ID" value="MBO8463852.1"/>
    <property type="molecule type" value="Genomic_DNA"/>
</dbReference>
<evidence type="ECO:0000256" key="3">
    <source>
        <dbReference type="ARBA" id="ARBA00022448"/>
    </source>
</evidence>
<dbReference type="Pfam" id="PF00528">
    <property type="entry name" value="BPD_transp_1"/>
    <property type="match status" value="1"/>
</dbReference>
<reference evidence="11" key="2">
    <citation type="journal article" date="2021" name="PeerJ">
        <title>Extensive microbial diversity within the chicken gut microbiome revealed by metagenomics and culture.</title>
        <authorList>
            <person name="Gilroy R."/>
            <person name="Ravi A."/>
            <person name="Getino M."/>
            <person name="Pursley I."/>
            <person name="Horton D.L."/>
            <person name="Alikhan N.F."/>
            <person name="Baker D."/>
            <person name="Gharbi K."/>
            <person name="Hall N."/>
            <person name="Watson M."/>
            <person name="Adriaenssens E.M."/>
            <person name="Foster-Nyarko E."/>
            <person name="Jarju S."/>
            <person name="Secka A."/>
            <person name="Antonio M."/>
            <person name="Oren A."/>
            <person name="Chaudhuri R.R."/>
            <person name="La Ragione R."/>
            <person name="Hildebrand F."/>
            <person name="Pallen M.J."/>
        </authorList>
    </citation>
    <scope>NUCLEOTIDE SEQUENCE</scope>
    <source>
        <strain evidence="11">E3-2379</strain>
    </source>
</reference>
<evidence type="ECO:0000256" key="8">
    <source>
        <dbReference type="ARBA" id="ARBA00023136"/>
    </source>
</evidence>
<feature type="transmembrane region" description="Helical" evidence="9">
    <location>
        <begin position="243"/>
        <end position="267"/>
    </location>
</feature>
<feature type="transmembrane region" description="Helical" evidence="9">
    <location>
        <begin position="21"/>
        <end position="42"/>
    </location>
</feature>
<dbReference type="GO" id="GO:0042956">
    <property type="term" value="P:maltodextrin transmembrane transport"/>
    <property type="evidence" value="ECO:0007669"/>
    <property type="project" value="TreeGrafter"/>
</dbReference>
<feature type="transmembrane region" description="Helical" evidence="9">
    <location>
        <begin position="140"/>
        <end position="161"/>
    </location>
</feature>
<feature type="transmembrane region" description="Helical" evidence="9">
    <location>
        <begin position="72"/>
        <end position="101"/>
    </location>
</feature>
<dbReference type="InterPro" id="IPR050901">
    <property type="entry name" value="BP-dep_ABC_trans_perm"/>
</dbReference>